<dbReference type="InterPro" id="IPR046867">
    <property type="entry name" value="AldOxase/xan_DH_MoCoBD2"/>
</dbReference>
<proteinExistence type="predicted"/>
<accession>A0ABV6Z3E0</accession>
<dbReference type="Gene3D" id="3.30.365.10">
    <property type="entry name" value="Aldehyde oxidase/xanthine dehydrogenase, molybdopterin binding domain"/>
    <property type="match status" value="1"/>
</dbReference>
<sequence>LRREYRREHTGFLDLPETGPLTFREASRFAFIEQGSIVGTGEYKPPPLGGSFKGATVGTSPAFGCSAQVAEVSVDLETGEVTVDKITGAHDCGFAINRTQVEGQMQGSMMMGMGEALMEQIQYDQKGRIVNANLAEYKIPTAIDMPALESIIIESNEPNGPYGAKEVGEGAIMPVIPCLLNAIYDATGVRIEELPVTPERIIAALRGADTEQDQGRER</sequence>
<dbReference type="InterPro" id="IPR052516">
    <property type="entry name" value="N-heterocyclic_Hydroxylase"/>
</dbReference>
<dbReference type="InterPro" id="IPR037165">
    <property type="entry name" value="AldOxase/xan_DH_Mopterin-bd_sf"/>
</dbReference>
<evidence type="ECO:0000259" key="1">
    <source>
        <dbReference type="Pfam" id="PF20256"/>
    </source>
</evidence>
<dbReference type="PANTHER" id="PTHR47495">
    <property type="entry name" value="ALDEHYDE DEHYDROGENASE"/>
    <property type="match status" value="1"/>
</dbReference>
<name>A0ABV6Z3E0_UNCC1</name>
<keyword evidence="3" id="KW-1185">Reference proteome</keyword>
<dbReference type="EMBL" id="JBHPBY010000398">
    <property type="protein sequence ID" value="MFC1852969.1"/>
    <property type="molecule type" value="Genomic_DNA"/>
</dbReference>
<dbReference type="Pfam" id="PF20256">
    <property type="entry name" value="MoCoBD_2"/>
    <property type="match status" value="1"/>
</dbReference>
<organism evidence="2 3">
    <name type="scientific">candidate division CSSED10-310 bacterium</name>
    <dbReference type="NCBI Taxonomy" id="2855610"/>
    <lineage>
        <taxon>Bacteria</taxon>
        <taxon>Bacteria division CSSED10-310</taxon>
    </lineage>
</organism>
<feature type="domain" description="Aldehyde oxidase/xanthine dehydrogenase second molybdopterin binding" evidence="1">
    <location>
        <begin position="21"/>
        <end position="146"/>
    </location>
</feature>
<reference evidence="2 3" key="1">
    <citation type="submission" date="2024-09" db="EMBL/GenBank/DDBJ databases">
        <title>Laminarin stimulates single cell rates of sulfate reduction while oxygen inhibits transcriptomic activity in coastal marine sediment.</title>
        <authorList>
            <person name="Lindsay M."/>
            <person name="Orcutt B."/>
            <person name="Emerson D."/>
            <person name="Stepanauskas R."/>
            <person name="D'Angelo T."/>
        </authorList>
    </citation>
    <scope>NUCLEOTIDE SEQUENCE [LARGE SCALE GENOMIC DNA]</scope>
    <source>
        <strain evidence="2">SAG AM-311-K15</strain>
    </source>
</reference>
<feature type="non-terminal residue" evidence="2">
    <location>
        <position position="1"/>
    </location>
</feature>
<evidence type="ECO:0000313" key="3">
    <source>
        <dbReference type="Proteomes" id="UP001594351"/>
    </source>
</evidence>
<protein>
    <submittedName>
        <fullName evidence="2">Molybdopterin cofactor-binding domain-containing protein</fullName>
    </submittedName>
</protein>
<dbReference type="SUPFAM" id="SSF56003">
    <property type="entry name" value="Molybdenum cofactor-binding domain"/>
    <property type="match status" value="1"/>
</dbReference>
<gene>
    <name evidence="2" type="ORF">ACFL27_22450</name>
</gene>
<dbReference type="Proteomes" id="UP001594351">
    <property type="component" value="Unassembled WGS sequence"/>
</dbReference>
<evidence type="ECO:0000313" key="2">
    <source>
        <dbReference type="EMBL" id="MFC1852969.1"/>
    </source>
</evidence>
<comment type="caution">
    <text evidence="2">The sequence shown here is derived from an EMBL/GenBank/DDBJ whole genome shotgun (WGS) entry which is preliminary data.</text>
</comment>
<dbReference type="PANTHER" id="PTHR47495:SF2">
    <property type="entry name" value="ALDEHYDE DEHYDROGENASE"/>
    <property type="match status" value="1"/>
</dbReference>